<evidence type="ECO:0000256" key="1">
    <source>
        <dbReference type="SAM" id="MobiDB-lite"/>
    </source>
</evidence>
<gene>
    <name evidence="3" type="ORF">SAMN06297387_1067</name>
</gene>
<keyword evidence="4" id="KW-1185">Reference proteome</keyword>
<feature type="region of interest" description="Disordered" evidence="1">
    <location>
        <begin position="313"/>
        <end position="332"/>
    </location>
</feature>
<protein>
    <recommendedName>
        <fullName evidence="5">PQQ-like domain-containing protein</fullName>
    </recommendedName>
</protein>
<keyword evidence="2" id="KW-1133">Transmembrane helix</keyword>
<evidence type="ECO:0008006" key="5">
    <source>
        <dbReference type="Google" id="ProtNLM"/>
    </source>
</evidence>
<proteinExistence type="predicted"/>
<accession>A0A286DUU0</accession>
<feature type="transmembrane region" description="Helical" evidence="2">
    <location>
        <begin position="7"/>
        <end position="29"/>
    </location>
</feature>
<evidence type="ECO:0000256" key="2">
    <source>
        <dbReference type="SAM" id="Phobius"/>
    </source>
</evidence>
<keyword evidence="2" id="KW-0472">Membrane</keyword>
<keyword evidence="2" id="KW-0812">Transmembrane</keyword>
<dbReference type="Proteomes" id="UP000219072">
    <property type="component" value="Unassembled WGS sequence"/>
</dbReference>
<organism evidence="3 4">
    <name type="scientific">Streptomyces zhaozhouensis</name>
    <dbReference type="NCBI Taxonomy" id="1300267"/>
    <lineage>
        <taxon>Bacteria</taxon>
        <taxon>Bacillati</taxon>
        <taxon>Actinomycetota</taxon>
        <taxon>Actinomycetes</taxon>
        <taxon>Kitasatosporales</taxon>
        <taxon>Streptomycetaceae</taxon>
        <taxon>Streptomyces</taxon>
    </lineage>
</organism>
<name>A0A286DUU0_9ACTN</name>
<dbReference type="AlphaFoldDB" id="A0A286DUU0"/>
<evidence type="ECO:0000313" key="3">
    <source>
        <dbReference type="EMBL" id="SOD62439.1"/>
    </source>
</evidence>
<evidence type="ECO:0000313" key="4">
    <source>
        <dbReference type="Proteomes" id="UP000219072"/>
    </source>
</evidence>
<dbReference type="InterPro" id="IPR011047">
    <property type="entry name" value="Quinoprotein_ADH-like_sf"/>
</dbReference>
<reference evidence="3 4" key="1">
    <citation type="submission" date="2017-09" db="EMBL/GenBank/DDBJ databases">
        <authorList>
            <person name="Ehlers B."/>
            <person name="Leendertz F.H."/>
        </authorList>
    </citation>
    <scope>NUCLEOTIDE SEQUENCE [LARGE SCALE GENOMIC DNA]</scope>
    <source>
        <strain evidence="3 4">CGMCC 4.7095</strain>
    </source>
</reference>
<sequence>MADGEDRIGLVATVGVVLLALLTVSVVVLTRQDGDAVEAEETANPPEERPTPPEELARLWAAPAVLAPVSGADADVIRVWPHDETVTVVTARAVRGYRTVDGRETWDADAPPGAGAPCAAAPRANAAGEGAVLYEGADGGCSVLALVDGERGELRWWRQLAAGEEPAGAAGVTVTVGPETVSVGLSGDGAPEAFHRLAVADGATLPLPRPPERAEAECRPELRQPVAVRQRGNRLLVLSQCRGTPGSRELSVHDADSGDWEWSHETAPGAGLDLREVVAGDPVLLVEGRDAEAGLVAYGETGQELWRLPLGSAGGERAREGDGEGPPVPGPLAGEHSVVAGETLVTRYQPAPGAEVPADVWPLAGYELATGEQRWTTELTAGTQLLGLDETGEPLLAEPTDGDLLRVRTLDPATGEISAGDSVALSPDRAYDRQFAAFDENQLYLLTALATPTPKLRLHAYER</sequence>
<dbReference type="EMBL" id="OCNE01000006">
    <property type="protein sequence ID" value="SOD62439.1"/>
    <property type="molecule type" value="Genomic_DNA"/>
</dbReference>
<dbReference type="SUPFAM" id="SSF50998">
    <property type="entry name" value="Quinoprotein alcohol dehydrogenase-like"/>
    <property type="match status" value="1"/>
</dbReference>